<evidence type="ECO:0000313" key="3">
    <source>
        <dbReference type="Proteomes" id="UP000223913"/>
    </source>
</evidence>
<gene>
    <name evidence="2" type="ORF">CRP01_01675</name>
</gene>
<evidence type="ECO:0000256" key="1">
    <source>
        <dbReference type="SAM" id="SignalP"/>
    </source>
</evidence>
<name>A0A2D0NJL5_FLAN2</name>
<evidence type="ECO:0000313" key="2">
    <source>
        <dbReference type="EMBL" id="PHN08647.1"/>
    </source>
</evidence>
<reference evidence="2 3" key="1">
    <citation type="submission" date="2017-10" db="EMBL/GenBank/DDBJ databases">
        <title>The draft genome sequence of Lewinella nigricans NBRC 102662.</title>
        <authorList>
            <person name="Wang K."/>
        </authorList>
    </citation>
    <scope>NUCLEOTIDE SEQUENCE [LARGE SCALE GENOMIC DNA]</scope>
    <source>
        <strain evidence="2 3">NBRC 102662</strain>
    </source>
</reference>
<dbReference type="Proteomes" id="UP000223913">
    <property type="component" value="Unassembled WGS sequence"/>
</dbReference>
<feature type="signal peptide" evidence="1">
    <location>
        <begin position="1"/>
        <end position="24"/>
    </location>
</feature>
<organism evidence="2 3">
    <name type="scientific">Flavilitoribacter nigricans (strain ATCC 23147 / DSM 23189 / NBRC 102662 / NCIMB 1420 / SS-2)</name>
    <name type="common">Lewinella nigricans</name>
    <dbReference type="NCBI Taxonomy" id="1122177"/>
    <lineage>
        <taxon>Bacteria</taxon>
        <taxon>Pseudomonadati</taxon>
        <taxon>Bacteroidota</taxon>
        <taxon>Saprospiria</taxon>
        <taxon>Saprospirales</taxon>
        <taxon>Lewinellaceae</taxon>
        <taxon>Flavilitoribacter</taxon>
    </lineage>
</organism>
<evidence type="ECO:0008006" key="4">
    <source>
        <dbReference type="Google" id="ProtNLM"/>
    </source>
</evidence>
<comment type="caution">
    <text evidence="2">The sequence shown here is derived from an EMBL/GenBank/DDBJ whole genome shotgun (WGS) entry which is preliminary data.</text>
</comment>
<proteinExistence type="predicted"/>
<sequence length="121" mass="13273">MKALLAITKTCLLLSALFAFQAMTLPGNVEGVWAYEASGTPPEYSKGEITIKKVEGEYQVVLTIGQMSFNVDKVTVEDQKVDFSLYLEDSRITVTLNIDGDKLSGKAVSYDGTFPLKGERK</sequence>
<dbReference type="AlphaFoldDB" id="A0A2D0NJL5"/>
<feature type="chain" id="PRO_5012880938" description="DUF5640 domain-containing protein" evidence="1">
    <location>
        <begin position="25"/>
        <end position="121"/>
    </location>
</feature>
<dbReference type="RefSeq" id="WP_099148237.1">
    <property type="nucleotide sequence ID" value="NZ_PDUD01000001.1"/>
</dbReference>
<accession>A0A2D0NJL5</accession>
<protein>
    <recommendedName>
        <fullName evidence="4">DUF5640 domain-containing protein</fullName>
    </recommendedName>
</protein>
<dbReference type="EMBL" id="PDUD01000001">
    <property type="protein sequence ID" value="PHN08647.1"/>
    <property type="molecule type" value="Genomic_DNA"/>
</dbReference>
<keyword evidence="1" id="KW-0732">Signal</keyword>
<keyword evidence="3" id="KW-1185">Reference proteome</keyword>
<dbReference type="OrthoDB" id="1178221at2"/>